<sequence length="71" mass="7988">MEAVVIHPKNKEQLAALKAFAKALKMDFETKVTETQYDPEFVKQVLAADKSAKKGNVTRIKDAKNIWADIL</sequence>
<dbReference type="RefSeq" id="WP_093327787.1">
    <property type="nucleotide sequence ID" value="NZ_FOAF01000006.1"/>
</dbReference>
<dbReference type="AlphaFoldDB" id="A0A1H7UTW7"/>
<organism evidence="1 2">
    <name type="scientific">Olivibacter domesticus</name>
    <name type="common">Pseudosphingobacterium domesticum</name>
    <dbReference type="NCBI Taxonomy" id="407022"/>
    <lineage>
        <taxon>Bacteria</taxon>
        <taxon>Pseudomonadati</taxon>
        <taxon>Bacteroidota</taxon>
        <taxon>Sphingobacteriia</taxon>
        <taxon>Sphingobacteriales</taxon>
        <taxon>Sphingobacteriaceae</taxon>
        <taxon>Olivibacter</taxon>
    </lineage>
</organism>
<dbReference type="InterPro" id="IPR020271">
    <property type="entry name" value="Uncharacterised_MJ1172"/>
</dbReference>
<proteinExistence type="predicted"/>
<protein>
    <submittedName>
        <fullName evidence="1">Uncharacterized protein</fullName>
    </submittedName>
</protein>
<dbReference type="Proteomes" id="UP000199421">
    <property type="component" value="Unassembled WGS sequence"/>
</dbReference>
<accession>A0A1H7UTW7</accession>
<dbReference type="Pfam" id="PF10884">
    <property type="entry name" value="DUF2683"/>
    <property type="match status" value="1"/>
</dbReference>
<evidence type="ECO:0000313" key="2">
    <source>
        <dbReference type="Proteomes" id="UP000199421"/>
    </source>
</evidence>
<name>A0A1H7UTW7_OLID1</name>
<dbReference type="OrthoDB" id="827255at2"/>
<reference evidence="2" key="1">
    <citation type="submission" date="2016-10" db="EMBL/GenBank/DDBJ databases">
        <authorList>
            <person name="Varghese N."/>
            <person name="Submissions S."/>
        </authorList>
    </citation>
    <scope>NUCLEOTIDE SEQUENCE [LARGE SCALE GENOMIC DNA]</scope>
    <source>
        <strain evidence="2">DSM 18733</strain>
    </source>
</reference>
<dbReference type="STRING" id="407022.SAMN05661044_03944"/>
<keyword evidence="2" id="KW-1185">Reference proteome</keyword>
<gene>
    <name evidence="1" type="ORF">SAMN05661044_03944</name>
</gene>
<dbReference type="EMBL" id="FOAF01000006">
    <property type="protein sequence ID" value="SEM00412.1"/>
    <property type="molecule type" value="Genomic_DNA"/>
</dbReference>
<evidence type="ECO:0000313" key="1">
    <source>
        <dbReference type="EMBL" id="SEM00412.1"/>
    </source>
</evidence>